<reference evidence="6" key="1">
    <citation type="submission" date="2023-07" db="EMBL/GenBank/DDBJ databases">
        <title>Sequencing the genomes of 1000 actinobacteria strains.</title>
        <authorList>
            <person name="Klenk H.-P."/>
        </authorList>
    </citation>
    <scope>NUCLEOTIDE SEQUENCE</scope>
    <source>
        <strain evidence="6">DSM 107476</strain>
    </source>
</reference>
<dbReference type="PIRSF" id="PIRSF021524">
    <property type="entry name" value="MSH_acetyltransferase"/>
    <property type="match status" value="1"/>
</dbReference>
<comment type="caution">
    <text evidence="6">The sequence shown here is derived from an EMBL/GenBank/DDBJ whole genome shotgun (WGS) entry which is preliminary data.</text>
</comment>
<dbReference type="SUPFAM" id="SSF55729">
    <property type="entry name" value="Acyl-CoA N-acyltransferases (Nat)"/>
    <property type="match status" value="1"/>
</dbReference>
<gene>
    <name evidence="4" type="primary">mshD</name>
    <name evidence="6" type="ORF">J2S39_001897</name>
</gene>
<feature type="binding site" evidence="4">
    <location>
        <position position="234"/>
    </location>
    <ligand>
        <name>1D-myo-inositol 2-(L-cysteinylamino)-2-deoxy-alpha-D-glucopyranoside</name>
        <dbReference type="ChEBI" id="CHEBI:58887"/>
    </ligand>
</feature>
<evidence type="ECO:0000256" key="4">
    <source>
        <dbReference type="HAMAP-Rule" id="MF_01698"/>
    </source>
</evidence>
<dbReference type="InterPro" id="IPR000182">
    <property type="entry name" value="GNAT_dom"/>
</dbReference>
<dbReference type="InterPro" id="IPR016181">
    <property type="entry name" value="Acyl_CoA_acyltransferase"/>
</dbReference>
<evidence type="ECO:0000313" key="7">
    <source>
        <dbReference type="Proteomes" id="UP001180840"/>
    </source>
</evidence>
<proteinExistence type="inferred from homology"/>
<name>A0ABU1ZZ85_9CORY</name>
<dbReference type="PROSITE" id="PS51186">
    <property type="entry name" value="GNAT"/>
    <property type="match status" value="1"/>
</dbReference>
<keyword evidence="7" id="KW-1185">Reference proteome</keyword>
<dbReference type="HAMAP" id="MF_01698">
    <property type="entry name" value="MshD"/>
    <property type="match status" value="1"/>
</dbReference>
<feature type="binding site" evidence="4">
    <location>
        <begin position="246"/>
        <end position="248"/>
    </location>
    <ligand>
        <name>acetyl-CoA</name>
        <dbReference type="ChEBI" id="CHEBI:57288"/>
        <label>2</label>
    </ligand>
</feature>
<feature type="binding site" evidence="4">
    <location>
        <position position="39"/>
    </location>
    <ligand>
        <name>1D-myo-inositol 2-(L-cysteinylamino)-2-deoxy-alpha-D-glucopyranoside</name>
        <dbReference type="ChEBI" id="CHEBI:58887"/>
    </ligand>
</feature>
<comment type="caution">
    <text evidence="4">Lacks conserved residue(s) required for the propagation of feature annotation.</text>
</comment>
<feature type="binding site" evidence="4">
    <location>
        <position position="242"/>
    </location>
    <ligand>
        <name>1D-myo-inositol 2-(L-cysteinylamino)-2-deoxy-alpha-D-glucopyranoside</name>
        <dbReference type="ChEBI" id="CHEBI:58887"/>
    </ligand>
</feature>
<comment type="catalytic activity">
    <reaction evidence="4">
        <text>1D-myo-inositol 2-(L-cysteinylamino)-2-deoxy-alpha-D-glucopyranoside + acetyl-CoA = mycothiol + CoA + H(+)</text>
        <dbReference type="Rhea" id="RHEA:26172"/>
        <dbReference type="ChEBI" id="CHEBI:15378"/>
        <dbReference type="ChEBI" id="CHEBI:16768"/>
        <dbReference type="ChEBI" id="CHEBI:57287"/>
        <dbReference type="ChEBI" id="CHEBI:57288"/>
        <dbReference type="ChEBI" id="CHEBI:58887"/>
        <dbReference type="EC" id="2.3.1.189"/>
    </reaction>
</comment>
<keyword evidence="2 4" id="KW-0677">Repeat</keyword>
<feature type="binding site" evidence="4">
    <location>
        <position position="280"/>
    </location>
    <ligand>
        <name>1D-myo-inositol 2-(L-cysteinylamino)-2-deoxy-alpha-D-glucopyranoside</name>
        <dbReference type="ChEBI" id="CHEBI:58887"/>
    </ligand>
</feature>
<dbReference type="EMBL" id="JAVDXZ010000001">
    <property type="protein sequence ID" value="MDR7330221.1"/>
    <property type="molecule type" value="Genomic_DNA"/>
</dbReference>
<evidence type="ECO:0000313" key="6">
    <source>
        <dbReference type="EMBL" id="MDR7330221.1"/>
    </source>
</evidence>
<comment type="similarity">
    <text evidence="4">Belongs to the acetyltransferase family. MshD subfamily.</text>
</comment>
<protein>
    <recommendedName>
        <fullName evidence="4">Mycothiol acetyltransferase</fullName>
        <shortName evidence="4">MSH acetyltransferase</shortName>
        <ecNumber evidence="4">2.3.1.189</ecNumber>
    </recommendedName>
    <alternativeName>
        <fullName evidence="4">Mycothiol synthase</fullName>
    </alternativeName>
</protein>
<dbReference type="Pfam" id="PF00583">
    <property type="entry name" value="Acetyltransf_1"/>
    <property type="match status" value="1"/>
</dbReference>
<dbReference type="Gene3D" id="3.40.630.30">
    <property type="match status" value="1"/>
</dbReference>
<feature type="binding site" evidence="4">
    <location>
        <position position="185"/>
    </location>
    <ligand>
        <name>1D-myo-inositol 2-(L-cysteinylamino)-2-deoxy-alpha-D-glucopyranoside</name>
        <dbReference type="ChEBI" id="CHEBI:58887"/>
    </ligand>
</feature>
<accession>A0ABU1ZZ85</accession>
<feature type="binding site" evidence="4">
    <location>
        <begin position="77"/>
        <end position="79"/>
    </location>
    <ligand>
        <name>acetyl-CoA</name>
        <dbReference type="ChEBI" id="CHEBI:57288"/>
        <label>1</label>
    </ligand>
</feature>
<dbReference type="InterPro" id="IPR017813">
    <property type="entry name" value="Mycothiol_AcTrfase"/>
</dbReference>
<keyword evidence="3 4" id="KW-0012">Acyltransferase</keyword>
<evidence type="ECO:0000256" key="3">
    <source>
        <dbReference type="ARBA" id="ARBA00023315"/>
    </source>
</evidence>
<comment type="subunit">
    <text evidence="4">Monomer.</text>
</comment>
<organism evidence="6 7">
    <name type="scientific">Corynebacterium guangdongense</name>
    <dbReference type="NCBI Taxonomy" id="1783348"/>
    <lineage>
        <taxon>Bacteria</taxon>
        <taxon>Bacillati</taxon>
        <taxon>Actinomycetota</taxon>
        <taxon>Actinomycetes</taxon>
        <taxon>Mycobacteriales</taxon>
        <taxon>Corynebacteriaceae</taxon>
        <taxon>Corynebacterium</taxon>
    </lineage>
</organism>
<evidence type="ECO:0000256" key="2">
    <source>
        <dbReference type="ARBA" id="ARBA00022737"/>
    </source>
</evidence>
<comment type="function">
    <text evidence="4">Catalyzes the transfer of acetyl from acetyl-CoA to desacetylmycothiol (Cys-GlcN-Ins) to form mycothiol.</text>
</comment>
<dbReference type="Proteomes" id="UP001180840">
    <property type="component" value="Unassembled WGS sequence"/>
</dbReference>
<evidence type="ECO:0000259" key="5">
    <source>
        <dbReference type="PROSITE" id="PS51186"/>
    </source>
</evidence>
<sequence>MNPLTLIWTRLPDDSDRLPGVRELLDAVSEADGIDALSEQFVLGLADARLGHQHLIGEDSAGRLVAVAAIADDEVELAVHPQQRRLGYGAQMLRSLADRVDGLKVWAHGNLPGARAIAGAENLQVVRRLLVLEIAGDSLDAAAGVDLPAGVSALNLSDSIERWGEERVLDAWLAANNEAFAWHPEQGGWDRDRLRRGMDVEWFDPADVWLLWDVPAGADAPATMPGLAGFHWTKWHDGATAEVYVVGLADGYRGRGLGGPAVSMGLRHLREGGARRVILYVEDDNATAVERYRADGFTLAEEHVVYSAS</sequence>
<dbReference type="NCBIfam" id="TIGR03448">
    <property type="entry name" value="mycothiol_MshD"/>
    <property type="match status" value="1"/>
</dbReference>
<feature type="domain" description="N-acetyltransferase" evidence="5">
    <location>
        <begin position="154"/>
        <end position="309"/>
    </location>
</feature>
<evidence type="ECO:0000256" key="1">
    <source>
        <dbReference type="ARBA" id="ARBA00022679"/>
    </source>
</evidence>
<dbReference type="GO" id="GO:0035447">
    <property type="term" value="F:mycothiol synthase activity"/>
    <property type="evidence" value="ECO:0007669"/>
    <property type="project" value="UniProtKB-EC"/>
</dbReference>
<keyword evidence="1 4" id="KW-0808">Transferase</keyword>
<dbReference type="EC" id="2.3.1.189" evidence="4"/>